<organism evidence="2 3">
    <name type="scientific">Mariniphaga anaerophila</name>
    <dbReference type="NCBI Taxonomy" id="1484053"/>
    <lineage>
        <taxon>Bacteria</taxon>
        <taxon>Pseudomonadati</taxon>
        <taxon>Bacteroidota</taxon>
        <taxon>Bacteroidia</taxon>
        <taxon>Marinilabiliales</taxon>
        <taxon>Prolixibacteraceae</taxon>
        <taxon>Mariniphaga</taxon>
    </lineage>
</organism>
<gene>
    <name evidence="2" type="ORF">SAMN05444274_104308</name>
</gene>
<accession>A0A1M5AFH3</accession>
<proteinExistence type="predicted"/>
<evidence type="ECO:0000256" key="1">
    <source>
        <dbReference type="SAM" id="Phobius"/>
    </source>
</evidence>
<evidence type="ECO:0000313" key="3">
    <source>
        <dbReference type="Proteomes" id="UP000184164"/>
    </source>
</evidence>
<dbReference type="EMBL" id="FQUM01000004">
    <property type="protein sequence ID" value="SHF29041.1"/>
    <property type="molecule type" value="Genomic_DNA"/>
</dbReference>
<sequence>MQPAVFAGVIFIFAGIGILLNGSFIWGIFVELLATLVVFSFSGIEMDTGQNRVRQYYKWWGIFKTGTWKSLHEYIGVTLVPLKKVESMASWSNRITSSSRIEYRVYLVNKVRKPAFAIKTCKTREEAQNSLDEFSIWLKKPVFSVKK</sequence>
<dbReference type="Proteomes" id="UP000184164">
    <property type="component" value="Unassembled WGS sequence"/>
</dbReference>
<keyword evidence="3" id="KW-1185">Reference proteome</keyword>
<keyword evidence="1" id="KW-1133">Transmembrane helix</keyword>
<reference evidence="2 3" key="1">
    <citation type="submission" date="2016-11" db="EMBL/GenBank/DDBJ databases">
        <authorList>
            <person name="Jaros S."/>
            <person name="Januszkiewicz K."/>
            <person name="Wedrychowicz H."/>
        </authorList>
    </citation>
    <scope>NUCLEOTIDE SEQUENCE [LARGE SCALE GENOMIC DNA]</scope>
    <source>
        <strain evidence="2 3">DSM 26910</strain>
    </source>
</reference>
<name>A0A1M5AFH3_9BACT</name>
<keyword evidence="1" id="KW-0812">Transmembrane</keyword>
<keyword evidence="1" id="KW-0472">Membrane</keyword>
<evidence type="ECO:0000313" key="2">
    <source>
        <dbReference type="EMBL" id="SHF29041.1"/>
    </source>
</evidence>
<dbReference type="STRING" id="1484053.SAMN05444274_104308"/>
<dbReference type="AlphaFoldDB" id="A0A1M5AFH3"/>
<feature type="transmembrane region" description="Helical" evidence="1">
    <location>
        <begin position="6"/>
        <end position="39"/>
    </location>
</feature>
<protein>
    <submittedName>
        <fullName evidence="2">Uncharacterized protein</fullName>
    </submittedName>
</protein>